<name>A0A5N5FC19_9ROSA</name>
<evidence type="ECO:0000313" key="3">
    <source>
        <dbReference type="Proteomes" id="UP000327157"/>
    </source>
</evidence>
<keyword evidence="1" id="KW-0812">Transmembrane</keyword>
<organism evidence="2 3">
    <name type="scientific">Pyrus ussuriensis x Pyrus communis</name>
    <dbReference type="NCBI Taxonomy" id="2448454"/>
    <lineage>
        <taxon>Eukaryota</taxon>
        <taxon>Viridiplantae</taxon>
        <taxon>Streptophyta</taxon>
        <taxon>Embryophyta</taxon>
        <taxon>Tracheophyta</taxon>
        <taxon>Spermatophyta</taxon>
        <taxon>Magnoliopsida</taxon>
        <taxon>eudicotyledons</taxon>
        <taxon>Gunneridae</taxon>
        <taxon>Pentapetalae</taxon>
        <taxon>rosids</taxon>
        <taxon>fabids</taxon>
        <taxon>Rosales</taxon>
        <taxon>Rosaceae</taxon>
        <taxon>Amygdaloideae</taxon>
        <taxon>Maleae</taxon>
        <taxon>Pyrus</taxon>
    </lineage>
</organism>
<dbReference type="EMBL" id="SMOL01000716">
    <property type="protein sequence ID" value="KAB2600649.1"/>
    <property type="molecule type" value="Genomic_DNA"/>
</dbReference>
<comment type="caution">
    <text evidence="2">The sequence shown here is derived from an EMBL/GenBank/DDBJ whole genome shotgun (WGS) entry which is preliminary data.</text>
</comment>
<accession>A0A5N5FC19</accession>
<feature type="transmembrane region" description="Helical" evidence="1">
    <location>
        <begin position="12"/>
        <end position="31"/>
    </location>
</feature>
<reference evidence="2 3" key="1">
    <citation type="submission" date="2019-09" db="EMBL/GenBank/DDBJ databases">
        <authorList>
            <person name="Ou C."/>
        </authorList>
    </citation>
    <scope>NUCLEOTIDE SEQUENCE [LARGE SCALE GENOMIC DNA]</scope>
    <source>
        <strain evidence="2">S2</strain>
        <tissue evidence="2">Leaf</tissue>
    </source>
</reference>
<keyword evidence="1" id="KW-1133">Transmembrane helix</keyword>
<dbReference type="AlphaFoldDB" id="A0A5N5FC19"/>
<evidence type="ECO:0000256" key="1">
    <source>
        <dbReference type="SAM" id="Phobius"/>
    </source>
</evidence>
<dbReference type="Proteomes" id="UP000327157">
    <property type="component" value="Unassembled WGS sequence"/>
</dbReference>
<proteinExistence type="predicted"/>
<reference evidence="2 3" key="2">
    <citation type="submission" date="2019-11" db="EMBL/GenBank/DDBJ databases">
        <title>A de novo genome assembly of a pear dwarfing rootstock.</title>
        <authorList>
            <person name="Wang F."/>
            <person name="Wang J."/>
            <person name="Li S."/>
            <person name="Zhang Y."/>
            <person name="Fang M."/>
            <person name="Ma L."/>
            <person name="Zhao Y."/>
            <person name="Jiang S."/>
        </authorList>
    </citation>
    <scope>NUCLEOTIDE SEQUENCE [LARGE SCALE GENOMIC DNA]</scope>
    <source>
        <strain evidence="2">S2</strain>
        <tissue evidence="2">Leaf</tissue>
    </source>
</reference>
<sequence>MIASQARSRTHTWNLHCIVVAALFTVFFGEWKPLQTLHAPRYSRVVDENAERSLRDESSKKSMTPAHNCAESRGRFMNLKSIYRLRSWSKELLHRGLGRSGGGVGGDLPTARRCLINHDIYKN</sequence>
<keyword evidence="3" id="KW-1185">Reference proteome</keyword>
<keyword evidence="1" id="KW-0472">Membrane</keyword>
<protein>
    <submittedName>
        <fullName evidence="2">Uncharacterized protein</fullName>
    </submittedName>
</protein>
<evidence type="ECO:0000313" key="2">
    <source>
        <dbReference type="EMBL" id="KAB2600649.1"/>
    </source>
</evidence>
<gene>
    <name evidence="2" type="ORF">D8674_039818</name>
</gene>